<reference evidence="3" key="1">
    <citation type="submission" date="2016-12" db="EMBL/GenBank/DDBJ databases">
        <authorList>
            <person name="Varghese N."/>
            <person name="Submissions S."/>
        </authorList>
    </citation>
    <scope>NUCLEOTIDE SEQUENCE [LARGE SCALE GENOMIC DNA]</scope>
    <source>
        <strain evidence="3">DSM 16779</strain>
    </source>
</reference>
<evidence type="ECO:0000313" key="2">
    <source>
        <dbReference type="EMBL" id="SIO19641.1"/>
    </source>
</evidence>
<evidence type="ECO:0000313" key="3">
    <source>
        <dbReference type="Proteomes" id="UP000184782"/>
    </source>
</evidence>
<dbReference type="STRING" id="59733.SAMN05421769_2556"/>
<proteinExistence type="predicted"/>
<organism evidence="2 3">
    <name type="scientific">Chryseobacterium scophthalmum</name>
    <dbReference type="NCBI Taxonomy" id="59733"/>
    <lineage>
        <taxon>Bacteria</taxon>
        <taxon>Pseudomonadati</taxon>
        <taxon>Bacteroidota</taxon>
        <taxon>Flavobacteriia</taxon>
        <taxon>Flavobacteriales</taxon>
        <taxon>Weeksellaceae</taxon>
        <taxon>Chryseobacterium group</taxon>
        <taxon>Chryseobacterium</taxon>
    </lineage>
</organism>
<sequence>MKKTFLLNFLLIILFNVVNAQSITFVSEKTDAPLPKVSVFGKNGNILATSDIDGKIEKSALSPEQEKFQLVYDNISIATLSFNEINKEVVKLNDRVKDIEAVVIKNNKPAKYVLVKGNFNAYLTVNGKLNCYLDGIATYVFDNKTKKLKSTNVQQYRVFRLENPSTDRKQTGLLDYNAFLDLPKLPNVGNIEEYKNKKAVIKELKGKTKDEIEISGTALQEKEMALFGYRLYDIKALVNHSYEKDSKKDLRDFLESNEIGYIKFKHKSEPDYNQLISYKNFYPTELDFSDNNDVEGEVKLNKNYSNYKSNYWQDASFPNMQAIFSSFFKDDLKEKENKK</sequence>
<feature type="chain" id="PRO_5012794397" description="CarboxypepD_reg-like domain-containing protein" evidence="1">
    <location>
        <begin position="21"/>
        <end position="339"/>
    </location>
</feature>
<keyword evidence="1" id="KW-0732">Signal</keyword>
<feature type="signal peptide" evidence="1">
    <location>
        <begin position="1"/>
        <end position="20"/>
    </location>
</feature>
<name>A0A1N6HIM2_9FLAO</name>
<evidence type="ECO:0000256" key="1">
    <source>
        <dbReference type="SAM" id="SignalP"/>
    </source>
</evidence>
<accession>A0A1N6HIM2</accession>
<gene>
    <name evidence="2" type="ORF">SAMN05421769_2556</name>
</gene>
<dbReference type="EMBL" id="FSRQ01000002">
    <property type="protein sequence ID" value="SIO19641.1"/>
    <property type="molecule type" value="Genomic_DNA"/>
</dbReference>
<dbReference type="OrthoDB" id="1234616at2"/>
<keyword evidence="3" id="KW-1185">Reference proteome</keyword>
<dbReference type="AlphaFoldDB" id="A0A1N6HIM2"/>
<protein>
    <recommendedName>
        <fullName evidence="4">CarboxypepD_reg-like domain-containing protein</fullName>
    </recommendedName>
</protein>
<evidence type="ECO:0008006" key="4">
    <source>
        <dbReference type="Google" id="ProtNLM"/>
    </source>
</evidence>
<dbReference type="RefSeq" id="WP_074230683.1">
    <property type="nucleotide sequence ID" value="NZ_FSRQ01000002.1"/>
</dbReference>
<dbReference type="Proteomes" id="UP000184782">
    <property type="component" value="Unassembled WGS sequence"/>
</dbReference>